<keyword evidence="2" id="KW-1185">Reference proteome</keyword>
<reference evidence="3" key="1">
    <citation type="submission" date="2017-02" db="UniProtKB">
        <authorList>
            <consortium name="WormBaseParasite"/>
        </authorList>
    </citation>
    <scope>IDENTIFICATION</scope>
</reference>
<evidence type="ECO:0000313" key="1">
    <source>
        <dbReference type="EMBL" id="VDM64995.1"/>
    </source>
</evidence>
<accession>A0A0R3Q2W1</accession>
<name>A0A0R3Q2W1_ANGCS</name>
<dbReference type="WBParaSite" id="ACOC_0001340901-mRNA-1">
    <property type="protein sequence ID" value="ACOC_0001340901-mRNA-1"/>
    <property type="gene ID" value="ACOC_0001340901"/>
</dbReference>
<dbReference type="AlphaFoldDB" id="A0A0R3Q2W1"/>
<reference evidence="1 2" key="2">
    <citation type="submission" date="2018-11" db="EMBL/GenBank/DDBJ databases">
        <authorList>
            <consortium name="Pathogen Informatics"/>
        </authorList>
    </citation>
    <scope>NUCLEOTIDE SEQUENCE [LARGE SCALE GENOMIC DNA]</scope>
    <source>
        <strain evidence="1 2">Costa Rica</strain>
    </source>
</reference>
<dbReference type="EMBL" id="UYYA01006170">
    <property type="protein sequence ID" value="VDM64995.1"/>
    <property type="molecule type" value="Genomic_DNA"/>
</dbReference>
<dbReference type="OrthoDB" id="5873669at2759"/>
<organism evidence="3">
    <name type="scientific">Angiostrongylus costaricensis</name>
    <name type="common">Nematode worm</name>
    <dbReference type="NCBI Taxonomy" id="334426"/>
    <lineage>
        <taxon>Eukaryota</taxon>
        <taxon>Metazoa</taxon>
        <taxon>Ecdysozoa</taxon>
        <taxon>Nematoda</taxon>
        <taxon>Chromadorea</taxon>
        <taxon>Rhabditida</taxon>
        <taxon>Rhabditina</taxon>
        <taxon>Rhabditomorpha</taxon>
        <taxon>Strongyloidea</taxon>
        <taxon>Metastrongylidae</taxon>
        <taxon>Angiostrongylus</taxon>
    </lineage>
</organism>
<protein>
    <submittedName>
        <fullName evidence="3">Transposase</fullName>
    </submittedName>
</protein>
<gene>
    <name evidence="1" type="ORF">ACOC_LOCUS13410</name>
</gene>
<dbReference type="Proteomes" id="UP000267027">
    <property type="component" value="Unassembled WGS sequence"/>
</dbReference>
<proteinExistence type="predicted"/>
<evidence type="ECO:0000313" key="2">
    <source>
        <dbReference type="Proteomes" id="UP000267027"/>
    </source>
</evidence>
<evidence type="ECO:0000313" key="3">
    <source>
        <dbReference type="WBParaSite" id="ACOC_0001340901-mRNA-1"/>
    </source>
</evidence>
<sequence>MNSEMQSKQRWAWLVLGSETAWESQCIAVAYGHTTLKARHPV</sequence>